<protein>
    <recommendedName>
        <fullName evidence="11">ERCC4 domain-containing protein</fullName>
    </recommendedName>
</protein>
<dbReference type="GO" id="GO:0000727">
    <property type="term" value="P:double-strand break repair via break-induced replication"/>
    <property type="evidence" value="ECO:0007669"/>
    <property type="project" value="TreeGrafter"/>
</dbReference>
<keyword evidence="10" id="KW-0234">DNA repair</keyword>
<dbReference type="Pfam" id="PF02732">
    <property type="entry name" value="ERCC4"/>
    <property type="match status" value="1"/>
</dbReference>
<dbReference type="GO" id="GO:0046872">
    <property type="term" value="F:metal ion binding"/>
    <property type="evidence" value="ECO:0007669"/>
    <property type="project" value="UniProtKB-KW"/>
</dbReference>
<dbReference type="GO" id="GO:0005634">
    <property type="term" value="C:nucleus"/>
    <property type="evidence" value="ECO:0007669"/>
    <property type="project" value="TreeGrafter"/>
</dbReference>
<dbReference type="PANTHER" id="PTHR13451:SF0">
    <property type="entry name" value="CROSSOVER JUNCTION ENDONUCLEASE MUS81"/>
    <property type="match status" value="1"/>
</dbReference>
<dbReference type="GO" id="GO:0048476">
    <property type="term" value="C:Holliday junction resolvase complex"/>
    <property type="evidence" value="ECO:0007669"/>
    <property type="project" value="TreeGrafter"/>
</dbReference>
<dbReference type="InterPro" id="IPR047416">
    <property type="entry name" value="XPF_nuclease_Mus81"/>
</dbReference>
<dbReference type="SMART" id="SM00891">
    <property type="entry name" value="ERCC4"/>
    <property type="match status" value="1"/>
</dbReference>
<dbReference type="InterPro" id="IPR033309">
    <property type="entry name" value="Mus81"/>
</dbReference>
<evidence type="ECO:0000256" key="2">
    <source>
        <dbReference type="ARBA" id="ARBA00010015"/>
    </source>
</evidence>
<evidence type="ECO:0000256" key="3">
    <source>
        <dbReference type="ARBA" id="ARBA00022722"/>
    </source>
</evidence>
<dbReference type="GO" id="GO:0006308">
    <property type="term" value="P:DNA catabolic process"/>
    <property type="evidence" value="ECO:0007669"/>
    <property type="project" value="InterPro"/>
</dbReference>
<organism evidence="12">
    <name type="scientific">viral metagenome</name>
    <dbReference type="NCBI Taxonomy" id="1070528"/>
    <lineage>
        <taxon>unclassified sequences</taxon>
        <taxon>metagenomes</taxon>
        <taxon>organismal metagenomes</taxon>
    </lineage>
</organism>
<evidence type="ECO:0000256" key="5">
    <source>
        <dbReference type="ARBA" id="ARBA00022759"/>
    </source>
</evidence>
<keyword evidence="5" id="KW-0255">Endonuclease</keyword>
<proteinExistence type="inferred from homology"/>
<dbReference type="InterPro" id="IPR042530">
    <property type="entry name" value="EME1/EME2_C"/>
</dbReference>
<evidence type="ECO:0000256" key="10">
    <source>
        <dbReference type="ARBA" id="ARBA00023204"/>
    </source>
</evidence>
<evidence type="ECO:0000256" key="7">
    <source>
        <dbReference type="ARBA" id="ARBA00022801"/>
    </source>
</evidence>
<dbReference type="InterPro" id="IPR006166">
    <property type="entry name" value="ERCC4_domain"/>
</dbReference>
<evidence type="ECO:0000256" key="1">
    <source>
        <dbReference type="ARBA" id="ARBA00001946"/>
    </source>
</evidence>
<dbReference type="GO" id="GO:0003677">
    <property type="term" value="F:DNA binding"/>
    <property type="evidence" value="ECO:0007669"/>
    <property type="project" value="InterPro"/>
</dbReference>
<sequence>MIIKLDIRESDLEVAFASICGLDSSYKDNITIEKENLPIGDIIINTDDGKEIAIIERKTLQDLAASIRDGRYNEQSYRLNNCKLHNHAIYYLIEGDINRFRPSKYGKNPITKKALISAMTSISYFKGFSLIRTNNINETAETILQMTDKIGRTKKSSFFYADDKSDNDSETSYLAVSKRVKKDNINKDNIGAIMISQIPGVSTNSASAIMDKYKTLDNLINSMKQDHNALREIITKTKTGKTRKLSKTCTANIYNFLLGDVVQEINIE</sequence>
<dbReference type="GO" id="GO:0031573">
    <property type="term" value="P:mitotic intra-S DNA damage checkpoint signaling"/>
    <property type="evidence" value="ECO:0007669"/>
    <property type="project" value="TreeGrafter"/>
</dbReference>
<dbReference type="InterPro" id="IPR011335">
    <property type="entry name" value="Restrct_endonuc-II-like"/>
</dbReference>
<comment type="cofactor">
    <cofactor evidence="1">
        <name>Mg(2+)</name>
        <dbReference type="ChEBI" id="CHEBI:18420"/>
    </cofactor>
</comment>
<evidence type="ECO:0000256" key="8">
    <source>
        <dbReference type="ARBA" id="ARBA00022842"/>
    </source>
</evidence>
<accession>A0A6C0CPR3</accession>
<dbReference type="Gene3D" id="3.40.50.10130">
    <property type="match status" value="1"/>
</dbReference>
<evidence type="ECO:0000256" key="6">
    <source>
        <dbReference type="ARBA" id="ARBA00022763"/>
    </source>
</evidence>
<dbReference type="EMBL" id="MN739467">
    <property type="protein sequence ID" value="QHT06217.1"/>
    <property type="molecule type" value="Genomic_DNA"/>
</dbReference>
<dbReference type="GO" id="GO:0000712">
    <property type="term" value="P:resolution of meiotic recombination intermediates"/>
    <property type="evidence" value="ECO:0007669"/>
    <property type="project" value="TreeGrafter"/>
</dbReference>
<dbReference type="SUPFAM" id="SSF52980">
    <property type="entry name" value="Restriction endonuclease-like"/>
    <property type="match status" value="1"/>
</dbReference>
<dbReference type="Gene3D" id="1.10.150.670">
    <property type="entry name" value="Crossover junction endonuclease EME1, DNA-binding domain"/>
    <property type="match status" value="1"/>
</dbReference>
<keyword evidence="3" id="KW-0540">Nuclease</keyword>
<comment type="similarity">
    <text evidence="2">Belongs to the XPF family.</text>
</comment>
<keyword evidence="7" id="KW-0378">Hydrolase</keyword>
<dbReference type="GO" id="GO:0008821">
    <property type="term" value="F:crossover junction DNA endonuclease activity"/>
    <property type="evidence" value="ECO:0007669"/>
    <property type="project" value="InterPro"/>
</dbReference>
<keyword evidence="6" id="KW-0227">DNA damage</keyword>
<evidence type="ECO:0000256" key="9">
    <source>
        <dbReference type="ARBA" id="ARBA00023172"/>
    </source>
</evidence>
<dbReference type="GO" id="GO:0048257">
    <property type="term" value="F:3'-flap endonuclease activity"/>
    <property type="evidence" value="ECO:0007669"/>
    <property type="project" value="TreeGrafter"/>
</dbReference>
<evidence type="ECO:0000313" key="12">
    <source>
        <dbReference type="EMBL" id="QHT06217.1"/>
    </source>
</evidence>
<keyword evidence="9" id="KW-0233">DNA recombination</keyword>
<dbReference type="CDD" id="cd20074">
    <property type="entry name" value="XPF_nuclease_Mus81"/>
    <property type="match status" value="1"/>
</dbReference>
<dbReference type="PANTHER" id="PTHR13451">
    <property type="entry name" value="CLASS II CROSSOVER JUNCTION ENDONUCLEASE MUS81"/>
    <property type="match status" value="1"/>
</dbReference>
<dbReference type="AlphaFoldDB" id="A0A6C0CPR3"/>
<keyword evidence="4" id="KW-0479">Metal-binding</keyword>
<evidence type="ECO:0000259" key="11">
    <source>
        <dbReference type="SMART" id="SM00891"/>
    </source>
</evidence>
<name>A0A6C0CPR3_9ZZZZ</name>
<feature type="domain" description="ERCC4" evidence="11">
    <location>
        <begin position="2"/>
        <end position="97"/>
    </location>
</feature>
<keyword evidence="8" id="KW-0460">Magnesium</keyword>
<evidence type="ECO:0000256" key="4">
    <source>
        <dbReference type="ARBA" id="ARBA00022723"/>
    </source>
</evidence>
<reference evidence="12" key="1">
    <citation type="journal article" date="2020" name="Nature">
        <title>Giant virus diversity and host interactions through global metagenomics.</title>
        <authorList>
            <person name="Schulz F."/>
            <person name="Roux S."/>
            <person name="Paez-Espino D."/>
            <person name="Jungbluth S."/>
            <person name="Walsh D.A."/>
            <person name="Denef V.J."/>
            <person name="McMahon K.D."/>
            <person name="Konstantinidis K.T."/>
            <person name="Eloe-Fadrosh E.A."/>
            <person name="Kyrpides N.C."/>
            <person name="Woyke T."/>
        </authorList>
    </citation>
    <scope>NUCLEOTIDE SEQUENCE</scope>
    <source>
        <strain evidence="12">GVMAG-M-3300021425-30</strain>
    </source>
</reference>